<dbReference type="Pfam" id="PF01357">
    <property type="entry name" value="Expansin_C"/>
    <property type="match status" value="1"/>
</dbReference>
<dbReference type="PROSITE" id="PS50842">
    <property type="entry name" value="EXPANSIN_EG45"/>
    <property type="match status" value="1"/>
</dbReference>
<evidence type="ECO:0000256" key="5">
    <source>
        <dbReference type="ARBA" id="ARBA00023136"/>
    </source>
</evidence>
<evidence type="ECO:0000256" key="2">
    <source>
        <dbReference type="ARBA" id="ARBA00022512"/>
    </source>
</evidence>
<evidence type="ECO:0000313" key="10">
    <source>
        <dbReference type="EMBL" id="KAK9748120.1"/>
    </source>
</evidence>
<keyword evidence="4 7" id="KW-0732">Signal</keyword>
<dbReference type="Proteomes" id="UP001443914">
    <property type="component" value="Unassembled WGS sequence"/>
</dbReference>
<name>A0AAW1MMJ8_SAPOF</name>
<evidence type="ECO:0000256" key="7">
    <source>
        <dbReference type="RuleBase" id="RU365023"/>
    </source>
</evidence>
<dbReference type="InterPro" id="IPR007117">
    <property type="entry name" value="Expansin_CBD"/>
</dbReference>
<dbReference type="Pfam" id="PF03330">
    <property type="entry name" value="DPBB_1"/>
    <property type="match status" value="1"/>
</dbReference>
<organism evidence="10 11">
    <name type="scientific">Saponaria officinalis</name>
    <name type="common">Common soapwort</name>
    <name type="synonym">Lychnis saponaria</name>
    <dbReference type="NCBI Taxonomy" id="3572"/>
    <lineage>
        <taxon>Eukaryota</taxon>
        <taxon>Viridiplantae</taxon>
        <taxon>Streptophyta</taxon>
        <taxon>Embryophyta</taxon>
        <taxon>Tracheophyta</taxon>
        <taxon>Spermatophyta</taxon>
        <taxon>Magnoliopsida</taxon>
        <taxon>eudicotyledons</taxon>
        <taxon>Gunneridae</taxon>
        <taxon>Pentapetalae</taxon>
        <taxon>Caryophyllales</taxon>
        <taxon>Caryophyllaceae</taxon>
        <taxon>Caryophylleae</taxon>
        <taxon>Saponaria</taxon>
    </lineage>
</organism>
<protein>
    <recommendedName>
        <fullName evidence="7">Expansin</fullName>
    </recommendedName>
</protein>
<dbReference type="PRINTS" id="PR01225">
    <property type="entry name" value="EXPANSNFAMLY"/>
</dbReference>
<dbReference type="SMART" id="SM00837">
    <property type="entry name" value="DPBB_1"/>
    <property type="match status" value="1"/>
</dbReference>
<evidence type="ECO:0000256" key="3">
    <source>
        <dbReference type="ARBA" id="ARBA00022525"/>
    </source>
</evidence>
<evidence type="ECO:0000313" key="11">
    <source>
        <dbReference type="Proteomes" id="UP001443914"/>
    </source>
</evidence>
<dbReference type="GO" id="GO:0009653">
    <property type="term" value="P:anatomical structure morphogenesis"/>
    <property type="evidence" value="ECO:0007669"/>
    <property type="project" value="UniProtKB-ARBA"/>
</dbReference>
<evidence type="ECO:0000256" key="4">
    <source>
        <dbReference type="ARBA" id="ARBA00022729"/>
    </source>
</evidence>
<dbReference type="PANTHER" id="PTHR31867">
    <property type="entry name" value="EXPANSIN-A15"/>
    <property type="match status" value="1"/>
</dbReference>
<dbReference type="GO" id="GO:0009664">
    <property type="term" value="P:plant-type cell wall organization"/>
    <property type="evidence" value="ECO:0007669"/>
    <property type="project" value="InterPro"/>
</dbReference>
<dbReference type="InterPro" id="IPR007118">
    <property type="entry name" value="Expan_Lol_pI"/>
</dbReference>
<comment type="function">
    <text evidence="7">Causes loosening and extension of plant cell walls by disrupting non-covalent bonding between cellulose microfibrils and matrix glucans. No enzymatic activity has been found.</text>
</comment>
<sequence>MSSRSSHMFLRSLVVWFFFTVISTQGSIDAHATHYDDSQELDTEIEVSMEKYISHGWDFARATFYGNMAGNETMYGACGYENLIDQGYGLETAALSTALFNDGLACGSCYEIMCVNSPWCIKGGGPIRVTATNFCPPWYKEAPDAWCNPPRKHFDLSQKMFVEIAEYRGGVVPVIYRKVMCYKKGGIKFELKGNPYWLLVLVFNVNGAGNVVAVDIKGSNTDWTQMTRNWGQNWQTFERLQGQRLSFRVTTSDGRQKQFMDVAPENWELGQTHEAKGNMIP</sequence>
<comment type="caution">
    <text evidence="10">The sequence shown here is derived from an EMBL/GenBank/DDBJ whole genome shotgun (WGS) entry which is preliminary data.</text>
</comment>
<dbReference type="InterPro" id="IPR002963">
    <property type="entry name" value="Expansin"/>
</dbReference>
<evidence type="ECO:0000256" key="6">
    <source>
        <dbReference type="ARBA" id="ARBA00023316"/>
    </source>
</evidence>
<comment type="subcellular location">
    <subcellularLocation>
        <location evidence="7">Secreted</location>
        <location evidence="7">Cell wall</location>
    </subcellularLocation>
    <subcellularLocation>
        <location evidence="7">Membrane</location>
        <topology evidence="7">Peripheral membrane protein</topology>
    </subcellularLocation>
</comment>
<dbReference type="AlphaFoldDB" id="A0AAW1MMJ8"/>
<feature type="chain" id="PRO_5043091152" description="Expansin" evidence="7">
    <location>
        <begin position="27"/>
        <end position="281"/>
    </location>
</feature>
<keyword evidence="3 7" id="KW-0964">Secreted</keyword>
<comment type="similarity">
    <text evidence="1 7">Belongs to the expansin family. Expansin A subfamily.</text>
</comment>
<keyword evidence="6 7" id="KW-0961">Cell wall biogenesis/degradation</keyword>
<dbReference type="SUPFAM" id="SSF49590">
    <property type="entry name" value="PHL pollen allergen"/>
    <property type="match status" value="1"/>
</dbReference>
<feature type="domain" description="Expansin-like CBD" evidence="9">
    <location>
        <begin position="196"/>
        <end position="275"/>
    </location>
</feature>
<keyword evidence="11" id="KW-1185">Reference proteome</keyword>
<reference evidence="10" key="1">
    <citation type="submission" date="2024-03" db="EMBL/GenBank/DDBJ databases">
        <title>WGS assembly of Saponaria officinalis var. Norfolk2.</title>
        <authorList>
            <person name="Jenkins J."/>
            <person name="Shu S."/>
            <person name="Grimwood J."/>
            <person name="Barry K."/>
            <person name="Goodstein D."/>
            <person name="Schmutz J."/>
            <person name="Leebens-Mack J."/>
            <person name="Osbourn A."/>
        </authorList>
    </citation>
    <scope>NUCLEOTIDE SEQUENCE [LARGE SCALE GENOMIC DNA]</scope>
    <source>
        <strain evidence="10">JIC</strain>
    </source>
</reference>
<evidence type="ECO:0000256" key="1">
    <source>
        <dbReference type="ARBA" id="ARBA00005392"/>
    </source>
</evidence>
<dbReference type="InterPro" id="IPR036749">
    <property type="entry name" value="Expansin_CBD_sf"/>
</dbReference>
<dbReference type="InterPro" id="IPR009009">
    <property type="entry name" value="RlpA-like_DPBB"/>
</dbReference>
<accession>A0AAW1MMJ8</accession>
<dbReference type="CDD" id="cd22274">
    <property type="entry name" value="DPBB_EXPA_N"/>
    <property type="match status" value="1"/>
</dbReference>
<dbReference type="SUPFAM" id="SSF50685">
    <property type="entry name" value="Barwin-like endoglucanases"/>
    <property type="match status" value="1"/>
</dbReference>
<dbReference type="InterPro" id="IPR007112">
    <property type="entry name" value="Expansin/allergen_DPBB_dom"/>
</dbReference>
<dbReference type="Gene3D" id="2.40.40.10">
    <property type="entry name" value="RlpA-like domain"/>
    <property type="match status" value="1"/>
</dbReference>
<dbReference type="PRINTS" id="PR01226">
    <property type="entry name" value="EXPANSIN"/>
</dbReference>
<keyword evidence="2 7" id="KW-0134">Cell wall</keyword>
<dbReference type="PROSITE" id="PS50843">
    <property type="entry name" value="EXPANSIN_CBD"/>
    <property type="match status" value="1"/>
</dbReference>
<keyword evidence="5" id="KW-0472">Membrane</keyword>
<dbReference type="Gene3D" id="2.60.40.760">
    <property type="entry name" value="Expansin, cellulose-binding-like domain"/>
    <property type="match status" value="1"/>
</dbReference>
<dbReference type="GO" id="GO:0005576">
    <property type="term" value="C:extracellular region"/>
    <property type="evidence" value="ECO:0007669"/>
    <property type="project" value="InterPro"/>
</dbReference>
<gene>
    <name evidence="10" type="ORF">RND81_02G037400</name>
</gene>
<feature type="signal peptide" evidence="7">
    <location>
        <begin position="1"/>
        <end position="26"/>
    </location>
</feature>
<dbReference type="InterPro" id="IPR036908">
    <property type="entry name" value="RlpA-like_sf"/>
</dbReference>
<evidence type="ECO:0000259" key="8">
    <source>
        <dbReference type="PROSITE" id="PS50842"/>
    </source>
</evidence>
<proteinExistence type="inferred from homology"/>
<dbReference type="EMBL" id="JBDFQZ010000002">
    <property type="protein sequence ID" value="KAK9748120.1"/>
    <property type="molecule type" value="Genomic_DNA"/>
</dbReference>
<evidence type="ECO:0000259" key="9">
    <source>
        <dbReference type="PROSITE" id="PS50843"/>
    </source>
</evidence>
<feature type="domain" description="Expansin-like EG45" evidence="8">
    <location>
        <begin position="75"/>
        <end position="186"/>
    </location>
</feature>
<dbReference type="GO" id="GO:0016020">
    <property type="term" value="C:membrane"/>
    <property type="evidence" value="ECO:0007669"/>
    <property type="project" value="UniProtKB-SubCell"/>
</dbReference>